<dbReference type="EMBL" id="MU865374">
    <property type="protein sequence ID" value="KAK4225131.1"/>
    <property type="molecule type" value="Genomic_DNA"/>
</dbReference>
<feature type="compositionally biased region" description="Low complexity" evidence="1">
    <location>
        <begin position="161"/>
        <end position="174"/>
    </location>
</feature>
<dbReference type="PRINTS" id="PR01217">
    <property type="entry name" value="PRICHEXTENSN"/>
</dbReference>
<sequence>MAHQNVRISRTGDKESFDIVPTQNDQNTDSDWDMMDNISEPESAIWESDIEEDNKTSENTQQPKVSKVSKPDASSYYGEDRSENGGLPRQPPPTPVILPLNEQPSPATRRPPAPPPPLPRTPPTLSIRVPRSPVVKPAQVPVEQQDTPKAPTKPTARKETQTTQPGSSSTPITTNKASQLSLEEKCRQQFLLVVEEAKALFERKKGEAAKNTPKLGITLPTKPLRPPLMLFTSLPIHPSLESLKFLLSSTILPGSQRPSPPPPHKLLAPLNVAPKLIVSCPDNPNSPQSNPNPKKK</sequence>
<evidence type="ECO:0000313" key="3">
    <source>
        <dbReference type="Proteomes" id="UP001301958"/>
    </source>
</evidence>
<name>A0AAN7BKS6_9PEZI</name>
<accession>A0AAN7BKS6</accession>
<gene>
    <name evidence="2" type="ORF">QBC38DRAFT_445812</name>
</gene>
<dbReference type="AlphaFoldDB" id="A0AAN7BKS6"/>
<feature type="compositionally biased region" description="Low complexity" evidence="1">
    <location>
        <begin position="283"/>
        <end position="296"/>
    </location>
</feature>
<keyword evidence="3" id="KW-1185">Reference proteome</keyword>
<organism evidence="2 3">
    <name type="scientific">Podospora fimiseda</name>
    <dbReference type="NCBI Taxonomy" id="252190"/>
    <lineage>
        <taxon>Eukaryota</taxon>
        <taxon>Fungi</taxon>
        <taxon>Dikarya</taxon>
        <taxon>Ascomycota</taxon>
        <taxon>Pezizomycotina</taxon>
        <taxon>Sordariomycetes</taxon>
        <taxon>Sordariomycetidae</taxon>
        <taxon>Sordariales</taxon>
        <taxon>Podosporaceae</taxon>
        <taxon>Podospora</taxon>
    </lineage>
</organism>
<proteinExistence type="predicted"/>
<reference evidence="2" key="2">
    <citation type="submission" date="2023-05" db="EMBL/GenBank/DDBJ databases">
        <authorList>
            <consortium name="Lawrence Berkeley National Laboratory"/>
            <person name="Steindorff A."/>
            <person name="Hensen N."/>
            <person name="Bonometti L."/>
            <person name="Westerberg I."/>
            <person name="Brannstrom I.O."/>
            <person name="Guillou S."/>
            <person name="Cros-Aarteil S."/>
            <person name="Calhoun S."/>
            <person name="Haridas S."/>
            <person name="Kuo A."/>
            <person name="Mondo S."/>
            <person name="Pangilinan J."/>
            <person name="Riley R."/>
            <person name="Labutti K."/>
            <person name="Andreopoulos B."/>
            <person name="Lipzen A."/>
            <person name="Chen C."/>
            <person name="Yanf M."/>
            <person name="Daum C."/>
            <person name="Ng V."/>
            <person name="Clum A."/>
            <person name="Ohm R."/>
            <person name="Martin F."/>
            <person name="Silar P."/>
            <person name="Natvig D."/>
            <person name="Lalanne C."/>
            <person name="Gautier V."/>
            <person name="Ament-Velasquez S.L."/>
            <person name="Kruys A."/>
            <person name="Hutchinson M.I."/>
            <person name="Powell A.J."/>
            <person name="Barry K."/>
            <person name="Miller A.N."/>
            <person name="Grigoriev I.V."/>
            <person name="Debuchy R."/>
            <person name="Gladieux P."/>
            <person name="Thoren M.H."/>
            <person name="Johannesson H."/>
        </authorList>
    </citation>
    <scope>NUCLEOTIDE SEQUENCE</scope>
    <source>
        <strain evidence="2">CBS 990.96</strain>
    </source>
</reference>
<comment type="caution">
    <text evidence="2">The sequence shown here is derived from an EMBL/GenBank/DDBJ whole genome shotgun (WGS) entry which is preliminary data.</text>
</comment>
<feature type="compositionally biased region" description="Pro residues" evidence="1">
    <location>
        <begin position="109"/>
        <end position="122"/>
    </location>
</feature>
<evidence type="ECO:0000256" key="1">
    <source>
        <dbReference type="SAM" id="MobiDB-lite"/>
    </source>
</evidence>
<dbReference type="Proteomes" id="UP001301958">
    <property type="component" value="Unassembled WGS sequence"/>
</dbReference>
<reference evidence="2" key="1">
    <citation type="journal article" date="2023" name="Mol. Phylogenet. Evol.">
        <title>Genome-scale phylogeny and comparative genomics of the fungal order Sordariales.</title>
        <authorList>
            <person name="Hensen N."/>
            <person name="Bonometti L."/>
            <person name="Westerberg I."/>
            <person name="Brannstrom I.O."/>
            <person name="Guillou S."/>
            <person name="Cros-Aarteil S."/>
            <person name="Calhoun S."/>
            <person name="Haridas S."/>
            <person name="Kuo A."/>
            <person name="Mondo S."/>
            <person name="Pangilinan J."/>
            <person name="Riley R."/>
            <person name="LaButti K."/>
            <person name="Andreopoulos B."/>
            <person name="Lipzen A."/>
            <person name="Chen C."/>
            <person name="Yan M."/>
            <person name="Daum C."/>
            <person name="Ng V."/>
            <person name="Clum A."/>
            <person name="Steindorff A."/>
            <person name="Ohm R.A."/>
            <person name="Martin F."/>
            <person name="Silar P."/>
            <person name="Natvig D.O."/>
            <person name="Lalanne C."/>
            <person name="Gautier V."/>
            <person name="Ament-Velasquez S.L."/>
            <person name="Kruys A."/>
            <person name="Hutchinson M.I."/>
            <person name="Powell A.J."/>
            <person name="Barry K."/>
            <person name="Miller A.N."/>
            <person name="Grigoriev I.V."/>
            <person name="Debuchy R."/>
            <person name="Gladieux P."/>
            <person name="Hiltunen Thoren M."/>
            <person name="Johannesson H."/>
        </authorList>
    </citation>
    <scope>NUCLEOTIDE SEQUENCE</scope>
    <source>
        <strain evidence="2">CBS 990.96</strain>
    </source>
</reference>
<feature type="region of interest" description="Disordered" evidence="1">
    <location>
        <begin position="1"/>
        <end position="180"/>
    </location>
</feature>
<protein>
    <submittedName>
        <fullName evidence="2">Uncharacterized protein</fullName>
    </submittedName>
</protein>
<evidence type="ECO:0000313" key="2">
    <source>
        <dbReference type="EMBL" id="KAK4225131.1"/>
    </source>
</evidence>
<feature type="region of interest" description="Disordered" evidence="1">
    <location>
        <begin position="277"/>
        <end position="296"/>
    </location>
</feature>